<reference evidence="9" key="1">
    <citation type="submission" date="2025-08" db="UniProtKB">
        <authorList>
            <consortium name="RefSeq"/>
        </authorList>
    </citation>
    <scope>IDENTIFICATION</scope>
    <source>
        <tissue evidence="9">Sperm</tissue>
    </source>
</reference>
<dbReference type="PRINTS" id="PR01130">
    <property type="entry name" value="DERENTRNSPRT"/>
</dbReference>
<sequence length="142" mass="15850">MGIVKSWSTIQDKTKFSIRATLNRDAVHWPLMLTLVLPSPCPITHTETFFQPVCGFLAFGFSDFVGRSLPGLYMWPKAGSWWLPVLVVLRLVFVPLFLLCNVASRPLGITPFRHDAAFVIIMLLMGTSNGYLATLSMSYGPQ</sequence>
<keyword evidence="8" id="KW-1185">Reference proteome</keyword>
<evidence type="ECO:0000313" key="8">
    <source>
        <dbReference type="Proteomes" id="UP001318040"/>
    </source>
</evidence>
<name>A0AAJ7TPH8_PETMA</name>
<evidence type="ECO:0000313" key="9">
    <source>
        <dbReference type="RefSeq" id="XP_032821174.1"/>
    </source>
</evidence>
<evidence type="ECO:0000256" key="3">
    <source>
        <dbReference type="ARBA" id="ARBA00022448"/>
    </source>
</evidence>
<keyword evidence="4 7" id="KW-0812">Transmembrane</keyword>
<feature type="transmembrane region" description="Helical" evidence="7">
    <location>
        <begin position="116"/>
        <end position="139"/>
    </location>
</feature>
<evidence type="ECO:0000256" key="2">
    <source>
        <dbReference type="ARBA" id="ARBA00007965"/>
    </source>
</evidence>
<comment type="subcellular location">
    <subcellularLocation>
        <location evidence="1">Membrane</location>
        <topology evidence="1">Multi-pass membrane protein</topology>
    </subcellularLocation>
</comment>
<dbReference type="RefSeq" id="XP_032821174.1">
    <property type="nucleotide sequence ID" value="XM_032965283.1"/>
</dbReference>
<evidence type="ECO:0000256" key="6">
    <source>
        <dbReference type="ARBA" id="ARBA00023136"/>
    </source>
</evidence>
<dbReference type="GO" id="GO:0005337">
    <property type="term" value="F:nucleoside transmembrane transporter activity"/>
    <property type="evidence" value="ECO:0007669"/>
    <property type="project" value="InterPro"/>
</dbReference>
<keyword evidence="3" id="KW-0813">Transport</keyword>
<dbReference type="KEGG" id="pmrn:116948529"/>
<organism evidence="8 9">
    <name type="scientific">Petromyzon marinus</name>
    <name type="common">Sea lamprey</name>
    <dbReference type="NCBI Taxonomy" id="7757"/>
    <lineage>
        <taxon>Eukaryota</taxon>
        <taxon>Metazoa</taxon>
        <taxon>Chordata</taxon>
        <taxon>Craniata</taxon>
        <taxon>Vertebrata</taxon>
        <taxon>Cyclostomata</taxon>
        <taxon>Hyperoartia</taxon>
        <taxon>Petromyzontiformes</taxon>
        <taxon>Petromyzontidae</taxon>
        <taxon>Petromyzon</taxon>
    </lineage>
</organism>
<comment type="similarity">
    <text evidence="2">Belongs to the SLC29A/ENT transporter (TC 2.A.57) family.</text>
</comment>
<evidence type="ECO:0000256" key="7">
    <source>
        <dbReference type="SAM" id="Phobius"/>
    </source>
</evidence>
<evidence type="ECO:0000256" key="4">
    <source>
        <dbReference type="ARBA" id="ARBA00022692"/>
    </source>
</evidence>
<protein>
    <submittedName>
        <fullName evidence="9">Equilibrative nucleoside transporter 1-like</fullName>
    </submittedName>
</protein>
<dbReference type="Proteomes" id="UP001318040">
    <property type="component" value="Chromosome 33"/>
</dbReference>
<dbReference type="AlphaFoldDB" id="A0AAJ7TPH8"/>
<dbReference type="Pfam" id="PF01733">
    <property type="entry name" value="Nucleoside_tran"/>
    <property type="match status" value="1"/>
</dbReference>
<feature type="transmembrane region" description="Helical" evidence="7">
    <location>
        <begin position="81"/>
        <end position="104"/>
    </location>
</feature>
<dbReference type="GO" id="GO:0005886">
    <property type="term" value="C:plasma membrane"/>
    <property type="evidence" value="ECO:0007669"/>
    <property type="project" value="TreeGrafter"/>
</dbReference>
<gene>
    <name evidence="9" type="primary">LOC116948529</name>
</gene>
<dbReference type="PANTHER" id="PTHR10332">
    <property type="entry name" value="EQUILIBRATIVE NUCLEOSIDE TRANSPORTER"/>
    <property type="match status" value="1"/>
</dbReference>
<evidence type="ECO:0000256" key="1">
    <source>
        <dbReference type="ARBA" id="ARBA00004141"/>
    </source>
</evidence>
<dbReference type="PANTHER" id="PTHR10332:SF88">
    <property type="entry name" value="EQUILIBRATIVE NUCLEOSIDE TRANSPORTER 1, ISOFORM A"/>
    <property type="match status" value="1"/>
</dbReference>
<accession>A0AAJ7TPH8</accession>
<keyword evidence="5 7" id="KW-1133">Transmembrane helix</keyword>
<keyword evidence="6 7" id="KW-0472">Membrane</keyword>
<dbReference type="InterPro" id="IPR002259">
    <property type="entry name" value="Eqnu_transpt"/>
</dbReference>
<evidence type="ECO:0000256" key="5">
    <source>
        <dbReference type="ARBA" id="ARBA00022989"/>
    </source>
</evidence>
<proteinExistence type="inferred from homology"/>